<comment type="similarity">
    <text evidence="1">Belongs to the HIBADH-related family.</text>
</comment>
<sequence>MRIGFVGAGRMGRPMVERLVAGGHAVRAVGRSADARTALAEIGAQPAATVAEAAVDAEVFVVCVFTDDQVREVCLGGSLLETLPRGAVVVVHTTGNPGTAAEIATAATAYGVAVVDAPVSGGPHNIAAGQLTVFLGGDTAAVDRARGALSAYADPVLHVGPLGAGQRVKLVNNALFAAQIGLVAEAVRLGGQLGLEEAALLAALPHASSSGRALQSVAGAGAVAAFRTAVGEFLSKDVAVARNLAADLGGDLGLLDAAIDAGLPVDNPN</sequence>
<keyword evidence="8" id="KW-1185">Reference proteome</keyword>
<reference evidence="7" key="1">
    <citation type="submission" date="2020-11" db="EMBL/GenBank/DDBJ databases">
        <title>Nocardia NEAU-351.nov., a novel actinomycete isolated from the cow dung.</title>
        <authorList>
            <person name="Zhang X."/>
        </authorList>
    </citation>
    <scope>NUCLEOTIDE SEQUENCE</scope>
    <source>
        <strain evidence="7">NEAU-351</strain>
    </source>
</reference>
<evidence type="ECO:0000256" key="3">
    <source>
        <dbReference type="ARBA" id="ARBA00023027"/>
    </source>
</evidence>
<evidence type="ECO:0000259" key="6">
    <source>
        <dbReference type="Pfam" id="PF14833"/>
    </source>
</evidence>
<proteinExistence type="inferred from homology"/>
<dbReference type="InterPro" id="IPR015815">
    <property type="entry name" value="HIBADH-related"/>
</dbReference>
<dbReference type="Gene3D" id="3.40.50.720">
    <property type="entry name" value="NAD(P)-binding Rossmann-like Domain"/>
    <property type="match status" value="1"/>
</dbReference>
<dbReference type="GO" id="GO:0016491">
    <property type="term" value="F:oxidoreductase activity"/>
    <property type="evidence" value="ECO:0007669"/>
    <property type="project" value="UniProtKB-KW"/>
</dbReference>
<dbReference type="InterPro" id="IPR013328">
    <property type="entry name" value="6PGD_dom2"/>
</dbReference>
<accession>A0A931IFI2</accession>
<dbReference type="AlphaFoldDB" id="A0A931IFI2"/>
<evidence type="ECO:0000259" key="5">
    <source>
        <dbReference type="Pfam" id="PF03446"/>
    </source>
</evidence>
<dbReference type="GO" id="GO:0050661">
    <property type="term" value="F:NADP binding"/>
    <property type="evidence" value="ECO:0007669"/>
    <property type="project" value="InterPro"/>
</dbReference>
<dbReference type="InterPro" id="IPR006115">
    <property type="entry name" value="6PGDH_NADP-bd"/>
</dbReference>
<protein>
    <submittedName>
        <fullName evidence="7">NAD(P)-dependent oxidoreductase</fullName>
    </submittedName>
</protein>
<organism evidence="7 8">
    <name type="scientific">Nocardia bovistercoris</name>
    <dbReference type="NCBI Taxonomy" id="2785916"/>
    <lineage>
        <taxon>Bacteria</taxon>
        <taxon>Bacillati</taxon>
        <taxon>Actinomycetota</taxon>
        <taxon>Actinomycetes</taxon>
        <taxon>Mycobacteriales</taxon>
        <taxon>Nocardiaceae</taxon>
        <taxon>Nocardia</taxon>
    </lineage>
</organism>
<dbReference type="PANTHER" id="PTHR43060">
    <property type="entry name" value="3-HYDROXYISOBUTYRATE DEHYDROGENASE-LIKE 1, MITOCHONDRIAL-RELATED"/>
    <property type="match status" value="1"/>
</dbReference>
<dbReference type="Proteomes" id="UP000655751">
    <property type="component" value="Unassembled WGS sequence"/>
</dbReference>
<dbReference type="InterPro" id="IPR029154">
    <property type="entry name" value="HIBADH-like_NADP-bd"/>
</dbReference>
<dbReference type="Pfam" id="PF14833">
    <property type="entry name" value="NAD_binding_11"/>
    <property type="match status" value="1"/>
</dbReference>
<gene>
    <name evidence="7" type="ORF">IT779_31355</name>
</gene>
<keyword evidence="3" id="KW-0520">NAD</keyword>
<keyword evidence="2" id="KW-0560">Oxidoreductase</keyword>
<dbReference type="InterPro" id="IPR036291">
    <property type="entry name" value="NAD(P)-bd_dom_sf"/>
</dbReference>
<dbReference type="Gene3D" id="1.10.1040.10">
    <property type="entry name" value="N-(1-d-carboxylethyl)-l-norvaline Dehydrogenase, domain 2"/>
    <property type="match status" value="1"/>
</dbReference>
<evidence type="ECO:0000313" key="8">
    <source>
        <dbReference type="Proteomes" id="UP000655751"/>
    </source>
</evidence>
<dbReference type="SUPFAM" id="SSF48179">
    <property type="entry name" value="6-phosphogluconate dehydrogenase C-terminal domain-like"/>
    <property type="match status" value="1"/>
</dbReference>
<feature type="domain" description="6-phosphogluconate dehydrogenase NADP-binding" evidence="5">
    <location>
        <begin position="2"/>
        <end position="160"/>
    </location>
</feature>
<comment type="caution">
    <text evidence="7">The sequence shown here is derived from an EMBL/GenBank/DDBJ whole genome shotgun (WGS) entry which is preliminary data.</text>
</comment>
<dbReference type="Pfam" id="PF03446">
    <property type="entry name" value="NAD_binding_2"/>
    <property type="match status" value="1"/>
</dbReference>
<evidence type="ECO:0000256" key="1">
    <source>
        <dbReference type="ARBA" id="ARBA00009080"/>
    </source>
</evidence>
<evidence type="ECO:0000313" key="7">
    <source>
        <dbReference type="EMBL" id="MBH0780777.1"/>
    </source>
</evidence>
<evidence type="ECO:0000256" key="4">
    <source>
        <dbReference type="PIRSR" id="PIRSR000103-1"/>
    </source>
</evidence>
<dbReference type="PIRSF" id="PIRSF000103">
    <property type="entry name" value="HIBADH"/>
    <property type="match status" value="1"/>
</dbReference>
<dbReference type="GO" id="GO:0051287">
    <property type="term" value="F:NAD binding"/>
    <property type="evidence" value="ECO:0007669"/>
    <property type="project" value="InterPro"/>
</dbReference>
<feature type="domain" description="3-hydroxyisobutyrate dehydrogenase-like NAD-binding" evidence="6">
    <location>
        <begin position="163"/>
        <end position="257"/>
    </location>
</feature>
<dbReference type="SUPFAM" id="SSF51735">
    <property type="entry name" value="NAD(P)-binding Rossmann-fold domains"/>
    <property type="match status" value="1"/>
</dbReference>
<name>A0A931IFI2_9NOCA</name>
<dbReference type="EMBL" id="JADMLG010000017">
    <property type="protein sequence ID" value="MBH0780777.1"/>
    <property type="molecule type" value="Genomic_DNA"/>
</dbReference>
<dbReference type="RefSeq" id="WP_196153075.1">
    <property type="nucleotide sequence ID" value="NZ_JADMLG010000017.1"/>
</dbReference>
<dbReference type="PANTHER" id="PTHR43060:SF15">
    <property type="entry name" value="3-HYDROXYISOBUTYRATE DEHYDROGENASE-LIKE 1, MITOCHONDRIAL-RELATED"/>
    <property type="match status" value="1"/>
</dbReference>
<evidence type="ECO:0000256" key="2">
    <source>
        <dbReference type="ARBA" id="ARBA00023002"/>
    </source>
</evidence>
<feature type="active site" evidence="4">
    <location>
        <position position="169"/>
    </location>
</feature>
<dbReference type="InterPro" id="IPR008927">
    <property type="entry name" value="6-PGluconate_DH-like_C_sf"/>
</dbReference>